<evidence type="ECO:0000313" key="2">
    <source>
        <dbReference type="Proteomes" id="UP000286100"/>
    </source>
</evidence>
<reference evidence="1 2" key="1">
    <citation type="submission" date="2018-09" db="EMBL/GenBank/DDBJ databases">
        <authorList>
            <person name="Zhu H."/>
        </authorList>
    </citation>
    <scope>NUCLEOTIDE SEQUENCE [LARGE SCALE GENOMIC DNA]</scope>
    <source>
        <strain evidence="1 2">K2R01-6</strain>
    </source>
</reference>
<sequence>MALILTLAPGPAYADAASGQAAFDRLKALVGNWKGQASNGRGPDVTFRLIAAGSVLVEDWTTASGRQSMTVFHMDGDALIATHYCPLGNQPRMALTPISEPTRFAFDFRDATNLRDPADAHQHGVVIEFGHPDSMTWTETYVAKGVPETTRIDFVRADKDR</sequence>
<evidence type="ECO:0008006" key="3">
    <source>
        <dbReference type="Google" id="ProtNLM"/>
    </source>
</evidence>
<dbReference type="Proteomes" id="UP000286100">
    <property type="component" value="Unassembled WGS sequence"/>
</dbReference>
<gene>
    <name evidence="1" type="ORF">D3876_11235</name>
</gene>
<dbReference type="EMBL" id="QYUM01000003">
    <property type="protein sequence ID" value="RJF90763.1"/>
    <property type="molecule type" value="Genomic_DNA"/>
</dbReference>
<name>A0A418WL57_9SPHN</name>
<protein>
    <recommendedName>
        <fullName evidence="3">DUF1579 domain-containing protein</fullName>
    </recommendedName>
</protein>
<organism evidence="1 2">
    <name type="scientific">Sphingomonas cavernae</name>
    <dbReference type="NCBI Taxonomy" id="2320861"/>
    <lineage>
        <taxon>Bacteria</taxon>
        <taxon>Pseudomonadati</taxon>
        <taxon>Pseudomonadota</taxon>
        <taxon>Alphaproteobacteria</taxon>
        <taxon>Sphingomonadales</taxon>
        <taxon>Sphingomonadaceae</taxon>
        <taxon>Sphingomonas</taxon>
    </lineage>
</organism>
<dbReference type="AlphaFoldDB" id="A0A418WL57"/>
<evidence type="ECO:0000313" key="1">
    <source>
        <dbReference type="EMBL" id="RJF90763.1"/>
    </source>
</evidence>
<comment type="caution">
    <text evidence="1">The sequence shown here is derived from an EMBL/GenBank/DDBJ whole genome shotgun (WGS) entry which is preliminary data.</text>
</comment>
<proteinExistence type="predicted"/>
<keyword evidence="2" id="KW-1185">Reference proteome</keyword>
<accession>A0A418WL57</accession>